<dbReference type="Proteomes" id="UP000031637">
    <property type="component" value="Chromosome"/>
</dbReference>
<dbReference type="KEGG" id="shd:SUTH_00306"/>
<dbReference type="STRING" id="1223802.SUTH_00306"/>
<dbReference type="RefSeq" id="WP_171817294.1">
    <property type="nucleotide sequence ID" value="NZ_AP012547.1"/>
</dbReference>
<accession>W0SB53</accession>
<proteinExistence type="predicted"/>
<reference evidence="2 3" key="1">
    <citation type="journal article" date="2014" name="Syst. Appl. Microbiol.">
        <title>Complete genomes of freshwater sulfur oxidizers Sulfuricella denitrificans skB26 and Sulfuritalea hydrogenivorans sk43H: genetic insights into the sulfur oxidation pathway of betaproteobacteria.</title>
        <authorList>
            <person name="Watanabe T."/>
            <person name="Kojima H."/>
            <person name="Fukui M."/>
        </authorList>
    </citation>
    <scope>NUCLEOTIDE SEQUENCE [LARGE SCALE GENOMIC DNA]</scope>
    <source>
        <strain evidence="2">DSM22779</strain>
    </source>
</reference>
<organism evidence="2 3">
    <name type="scientific">Sulfuritalea hydrogenivorans sk43H</name>
    <dbReference type="NCBI Taxonomy" id="1223802"/>
    <lineage>
        <taxon>Bacteria</taxon>
        <taxon>Pseudomonadati</taxon>
        <taxon>Pseudomonadota</taxon>
        <taxon>Betaproteobacteria</taxon>
        <taxon>Nitrosomonadales</taxon>
        <taxon>Sterolibacteriaceae</taxon>
        <taxon>Sulfuritalea</taxon>
    </lineage>
</organism>
<evidence type="ECO:0000313" key="2">
    <source>
        <dbReference type="EMBL" id="BAO28122.1"/>
    </source>
</evidence>
<evidence type="ECO:0000313" key="3">
    <source>
        <dbReference type="Proteomes" id="UP000031637"/>
    </source>
</evidence>
<dbReference type="HOGENOM" id="CLU_1234482_0_0_4"/>
<evidence type="ECO:0000256" key="1">
    <source>
        <dbReference type="SAM" id="MobiDB-lite"/>
    </source>
</evidence>
<feature type="region of interest" description="Disordered" evidence="1">
    <location>
        <begin position="204"/>
        <end position="224"/>
    </location>
</feature>
<sequence>MNFERQKLVTRAFGQLATLIILGSPLVKAYGANNATFPAGYEWVVGAYEGRVGNNTRHATIRIQCNSSRECQFVYEVVAPDTKPMVNTYSYRNAAPAATLKYARNALSYARDMLRKGSKPFPGTDDEAFREKALTFLESNADIEQCIDPNPATDGRDDAYYLLCKPSSSPFGSKTILLFATVLSGCQPAFCRYVILPLHPAARSDGGANPSVQGTLRDKAAQRP</sequence>
<protein>
    <submittedName>
        <fullName evidence="2">Uncharacterized protein</fullName>
    </submittedName>
</protein>
<name>W0SB53_9PROT</name>
<dbReference type="EMBL" id="AP012547">
    <property type="protein sequence ID" value="BAO28122.1"/>
    <property type="molecule type" value="Genomic_DNA"/>
</dbReference>
<gene>
    <name evidence="2" type="ORF">SUTH_00306</name>
</gene>
<keyword evidence="3" id="KW-1185">Reference proteome</keyword>
<dbReference type="AlphaFoldDB" id="W0SB53"/>